<sequence length="155" mass="16162">MSATNARWPVAIAVMLAVAGWLGVPAAVAEPHPALAQAIKSARAGTACDTLQYSPKAELAAEIVNRSTRDYVNFTAEYVPADDPHPTAIAKDVGIEGTKVMSLQGAAKTEIDAIKGLLLQGHQALSDCGYTDYGVSMLHEPQSGYSLAVVVMVGP</sequence>
<organism evidence="1 2">
    <name type="scientific">Mycolicibacterium pulveris</name>
    <name type="common">Mycobacterium pulveris</name>
    <dbReference type="NCBI Taxonomy" id="36813"/>
    <lineage>
        <taxon>Bacteria</taxon>
        <taxon>Bacillati</taxon>
        <taxon>Actinomycetota</taxon>
        <taxon>Actinomycetes</taxon>
        <taxon>Mycobacteriales</taxon>
        <taxon>Mycobacteriaceae</taxon>
        <taxon>Mycolicibacterium</taxon>
    </lineage>
</organism>
<keyword evidence="2" id="KW-1185">Reference proteome</keyword>
<gene>
    <name evidence="1" type="ORF">MPUL_23420</name>
</gene>
<accession>A0A7I7UIC5</accession>
<dbReference type="Proteomes" id="UP000467252">
    <property type="component" value="Chromosome"/>
</dbReference>
<dbReference type="AlphaFoldDB" id="A0A7I7UIC5"/>
<evidence type="ECO:0000313" key="1">
    <source>
        <dbReference type="EMBL" id="BBY81184.1"/>
    </source>
</evidence>
<name>A0A7I7UIC5_MYCPV</name>
<evidence type="ECO:0008006" key="3">
    <source>
        <dbReference type="Google" id="ProtNLM"/>
    </source>
</evidence>
<protein>
    <recommendedName>
        <fullName evidence="3">SCP domain-containing protein</fullName>
    </recommendedName>
</protein>
<evidence type="ECO:0000313" key="2">
    <source>
        <dbReference type="Proteomes" id="UP000467252"/>
    </source>
</evidence>
<dbReference type="RefSeq" id="WP_235674545.1">
    <property type="nucleotide sequence ID" value="NZ_AP022599.1"/>
</dbReference>
<proteinExistence type="predicted"/>
<reference evidence="1 2" key="1">
    <citation type="journal article" date="2019" name="Emerg. Microbes Infect.">
        <title>Comprehensive subspecies identification of 175 nontuberculous mycobacteria species based on 7547 genomic profiles.</title>
        <authorList>
            <person name="Matsumoto Y."/>
            <person name="Kinjo T."/>
            <person name="Motooka D."/>
            <person name="Nabeya D."/>
            <person name="Jung N."/>
            <person name="Uechi K."/>
            <person name="Horii T."/>
            <person name="Iida T."/>
            <person name="Fujita J."/>
            <person name="Nakamura S."/>
        </authorList>
    </citation>
    <scope>NUCLEOTIDE SEQUENCE [LARGE SCALE GENOMIC DNA]</scope>
    <source>
        <strain evidence="1 2">JCM 6370</strain>
    </source>
</reference>
<dbReference type="EMBL" id="AP022599">
    <property type="protein sequence ID" value="BBY81184.1"/>
    <property type="molecule type" value="Genomic_DNA"/>
</dbReference>